<comment type="function">
    <text evidence="9">Component of the Mediator complex, a coactivator involved in the regulated transcription of nearly all RNA polymerase II-dependent genes. Mediator functions as a bridge to convey information from gene-specific regulatory proteins to the basal RNA polymerase II transcription machinery. Mediator is recruited to promoters by direct interactions with regulatory proteins and serves as a scaffold for the assembly of a functional preinitiation complex with RNA polymerase II and the general transcription factors.</text>
</comment>
<evidence type="ECO:0000256" key="2">
    <source>
        <dbReference type="ARBA" id="ARBA00005389"/>
    </source>
</evidence>
<feature type="compositionally biased region" description="Low complexity" evidence="10">
    <location>
        <begin position="155"/>
        <end position="172"/>
    </location>
</feature>
<evidence type="ECO:0000256" key="7">
    <source>
        <dbReference type="ARBA" id="ARBA00023242"/>
    </source>
</evidence>
<dbReference type="GO" id="GO:0003712">
    <property type="term" value="F:transcription coregulator activity"/>
    <property type="evidence" value="ECO:0007669"/>
    <property type="project" value="InterPro"/>
</dbReference>
<evidence type="ECO:0000313" key="12">
    <source>
        <dbReference type="Proteomes" id="UP000315783"/>
    </source>
</evidence>
<accession>A0A545WA61</accession>
<keyword evidence="12" id="KW-1185">Reference proteome</keyword>
<dbReference type="PANTHER" id="PTHR13345">
    <property type="entry name" value="MEDIATOR OF RNA POLYMERASE II TRANSCRIPTION SUBUNIT 10"/>
    <property type="match status" value="1"/>
</dbReference>
<keyword evidence="5 9" id="KW-0010">Activator</keyword>
<organism evidence="11 12">
    <name type="scientific">Cordyceps javanica</name>
    <dbReference type="NCBI Taxonomy" id="43265"/>
    <lineage>
        <taxon>Eukaryota</taxon>
        <taxon>Fungi</taxon>
        <taxon>Dikarya</taxon>
        <taxon>Ascomycota</taxon>
        <taxon>Pezizomycotina</taxon>
        <taxon>Sordariomycetes</taxon>
        <taxon>Hypocreomycetidae</taxon>
        <taxon>Hypocreales</taxon>
        <taxon>Cordycipitaceae</taxon>
        <taxon>Cordyceps</taxon>
    </lineage>
</organism>
<dbReference type="STRING" id="43265.A0A545WA61"/>
<comment type="similarity">
    <text evidence="2 9">Belongs to the Mediator complex subunit 10 family.</text>
</comment>
<evidence type="ECO:0000256" key="9">
    <source>
        <dbReference type="RuleBase" id="RU364146"/>
    </source>
</evidence>
<dbReference type="PANTHER" id="PTHR13345:SF13">
    <property type="entry name" value="MEDIATOR OF RNA POLYMERASE II TRANSCRIPTION SUBUNIT 10"/>
    <property type="match status" value="1"/>
</dbReference>
<protein>
    <recommendedName>
        <fullName evidence="3 9">Mediator of RNA polymerase II transcription subunit 10</fullName>
    </recommendedName>
    <alternativeName>
        <fullName evidence="8 9">Mediator complex subunit 10</fullName>
    </alternativeName>
</protein>
<comment type="caution">
    <text evidence="11">The sequence shown here is derived from an EMBL/GenBank/DDBJ whole genome shotgun (WGS) entry which is preliminary data.</text>
</comment>
<sequence>MAPIDNKVDHDRFEQQLQDIIQDLYQIMVQVSTYDSMGRASKDVLSNEMKTLSRSLNTLHTAASPPNVLPSVPPELLEYVENGRNPDIYTREFVELVRRGNQLMAGKMRAFGSFRDVLAHNMATAMPELREDIAHVVDATGGARAGLFANGTAPAAVSTSHTTPAAATADPAGGSGASGAGAASLAADGPRTSQG</sequence>
<dbReference type="Proteomes" id="UP000315783">
    <property type="component" value="Unassembled WGS sequence"/>
</dbReference>
<dbReference type="AlphaFoldDB" id="A0A545WA61"/>
<evidence type="ECO:0000313" key="11">
    <source>
        <dbReference type="EMBL" id="TQV99440.1"/>
    </source>
</evidence>
<dbReference type="OrthoDB" id="337270at2759"/>
<keyword evidence="6 9" id="KW-0804">Transcription</keyword>
<dbReference type="EMBL" id="SPUK01000002">
    <property type="protein sequence ID" value="TQV99440.1"/>
    <property type="molecule type" value="Genomic_DNA"/>
</dbReference>
<evidence type="ECO:0000256" key="6">
    <source>
        <dbReference type="ARBA" id="ARBA00023163"/>
    </source>
</evidence>
<dbReference type="GO" id="GO:0006357">
    <property type="term" value="P:regulation of transcription by RNA polymerase II"/>
    <property type="evidence" value="ECO:0007669"/>
    <property type="project" value="InterPro"/>
</dbReference>
<evidence type="ECO:0000256" key="8">
    <source>
        <dbReference type="ARBA" id="ARBA00032004"/>
    </source>
</evidence>
<comment type="subunit">
    <text evidence="9">Component of the Mediator complex.</text>
</comment>
<keyword evidence="7 9" id="KW-0539">Nucleus</keyword>
<name>A0A545WA61_9HYPO</name>
<proteinExistence type="inferred from homology"/>
<evidence type="ECO:0000256" key="4">
    <source>
        <dbReference type="ARBA" id="ARBA00023015"/>
    </source>
</evidence>
<keyword evidence="4 9" id="KW-0805">Transcription regulation</keyword>
<evidence type="ECO:0000256" key="3">
    <source>
        <dbReference type="ARBA" id="ARBA00019617"/>
    </source>
</evidence>
<evidence type="ECO:0000256" key="10">
    <source>
        <dbReference type="SAM" id="MobiDB-lite"/>
    </source>
</evidence>
<dbReference type="Pfam" id="PF09748">
    <property type="entry name" value="Med10"/>
    <property type="match status" value="1"/>
</dbReference>
<feature type="region of interest" description="Disordered" evidence="10">
    <location>
        <begin position="155"/>
        <end position="195"/>
    </location>
</feature>
<comment type="subcellular location">
    <subcellularLocation>
        <location evidence="1 9">Nucleus</location>
    </subcellularLocation>
</comment>
<evidence type="ECO:0000256" key="5">
    <source>
        <dbReference type="ARBA" id="ARBA00023159"/>
    </source>
</evidence>
<gene>
    <name evidence="9" type="primary">MED10</name>
    <name evidence="11" type="ORF">IF1G_01655</name>
</gene>
<reference evidence="11 12" key="1">
    <citation type="journal article" date="2019" name="Appl. Microbiol. Biotechnol.">
        <title>Genome sequence of Isaria javanica and comparative genome analysis insights into family S53 peptidase evolution in fungal entomopathogens.</title>
        <authorList>
            <person name="Lin R."/>
            <person name="Zhang X."/>
            <person name="Xin B."/>
            <person name="Zou M."/>
            <person name="Gao Y."/>
            <person name="Qin F."/>
            <person name="Hu Q."/>
            <person name="Xie B."/>
            <person name="Cheng X."/>
        </authorList>
    </citation>
    <scope>NUCLEOTIDE SEQUENCE [LARGE SCALE GENOMIC DNA]</scope>
    <source>
        <strain evidence="11 12">IJ1G</strain>
    </source>
</reference>
<dbReference type="InterPro" id="IPR019145">
    <property type="entry name" value="Mediator_Med10"/>
</dbReference>
<evidence type="ECO:0000256" key="1">
    <source>
        <dbReference type="ARBA" id="ARBA00004123"/>
    </source>
</evidence>
<dbReference type="GO" id="GO:0016592">
    <property type="term" value="C:mediator complex"/>
    <property type="evidence" value="ECO:0007669"/>
    <property type="project" value="InterPro"/>
</dbReference>